<protein>
    <recommendedName>
        <fullName evidence="1">N-acetyltransferase domain-containing protein</fullName>
    </recommendedName>
</protein>
<dbReference type="InterPro" id="IPR000182">
    <property type="entry name" value="GNAT_dom"/>
</dbReference>
<evidence type="ECO:0000313" key="3">
    <source>
        <dbReference type="Proteomes" id="UP000324020"/>
    </source>
</evidence>
<proteinExistence type="predicted"/>
<dbReference type="PROSITE" id="PS51186">
    <property type="entry name" value="GNAT"/>
    <property type="match status" value="1"/>
</dbReference>
<dbReference type="AlphaFoldDB" id="A0A1G7JRW0"/>
<dbReference type="Pfam" id="PF19133">
    <property type="entry name" value="DUF5816"/>
    <property type="match status" value="1"/>
</dbReference>
<keyword evidence="3" id="KW-1185">Reference proteome</keyword>
<accession>A0A1G7JRW0</accession>
<dbReference type="GO" id="GO:0016747">
    <property type="term" value="F:acyltransferase activity, transferring groups other than amino-acyl groups"/>
    <property type="evidence" value="ECO:0007669"/>
    <property type="project" value="InterPro"/>
</dbReference>
<dbReference type="InterPro" id="IPR016181">
    <property type="entry name" value="Acyl_CoA_acyltransferase"/>
</dbReference>
<evidence type="ECO:0000259" key="1">
    <source>
        <dbReference type="PROSITE" id="PS51186"/>
    </source>
</evidence>
<organism evidence="2 3">
    <name type="scientific">Halorubrum xinjiangense</name>
    <dbReference type="NCBI Taxonomy" id="261291"/>
    <lineage>
        <taxon>Archaea</taxon>
        <taxon>Methanobacteriati</taxon>
        <taxon>Methanobacteriota</taxon>
        <taxon>Stenosarchaea group</taxon>
        <taxon>Halobacteria</taxon>
        <taxon>Halobacteriales</taxon>
        <taxon>Haloferacaceae</taxon>
        <taxon>Halorubrum</taxon>
    </lineage>
</organism>
<dbReference type="Proteomes" id="UP000324020">
    <property type="component" value="Unassembled WGS sequence"/>
</dbReference>
<reference evidence="2 3" key="1">
    <citation type="submission" date="2016-10" db="EMBL/GenBank/DDBJ databases">
        <authorList>
            <person name="Varghese N."/>
            <person name="Submissions S."/>
        </authorList>
    </citation>
    <scope>NUCLEOTIDE SEQUENCE [LARGE SCALE GENOMIC DNA]</scope>
    <source>
        <strain evidence="2 3">CGMCC 1.3527</strain>
    </source>
</reference>
<dbReference type="RefSeq" id="WP_149797934.1">
    <property type="nucleotide sequence ID" value="NZ_FNBO01000003.1"/>
</dbReference>
<dbReference type="EMBL" id="FNBO01000003">
    <property type="protein sequence ID" value="SDF27596.1"/>
    <property type="molecule type" value="Genomic_DNA"/>
</dbReference>
<dbReference type="InterPro" id="IPR043854">
    <property type="entry name" value="DUF5816"/>
</dbReference>
<evidence type="ECO:0000313" key="2">
    <source>
        <dbReference type="EMBL" id="SDF27596.1"/>
    </source>
</evidence>
<gene>
    <name evidence="2" type="ORF">SAMN04488067_10365</name>
</gene>
<sequence>MNVRLAASDDREQISAIAGDSLRSSYSLSPAQIETILESEFDDASLAAMLDDADTLVFVADEMVDGDRTVRGFVTVEVGAKATVRWLHVDPTARGGGAATALVERVRERFGEKPLAACILDAAVEGGEFLEGFGLKRSHHDRIPIGGEEFDVAVFTEGQSTETSTEPSVAVPDTVSVDGADRFVDGGDGVPGREAPFFPVYSAVDETDPYGYFCSQCGSTDVSIDGQDRLECGNCGNTHLADEWDDAYL</sequence>
<name>A0A1G7JRW0_9EURY</name>
<feature type="domain" description="N-acetyltransferase" evidence="1">
    <location>
        <begin position="1"/>
        <end position="157"/>
    </location>
</feature>
<dbReference type="OrthoDB" id="156446at2157"/>
<dbReference type="Gene3D" id="3.40.630.30">
    <property type="match status" value="1"/>
</dbReference>
<dbReference type="SUPFAM" id="SSF55729">
    <property type="entry name" value="Acyl-CoA N-acyltransferases (Nat)"/>
    <property type="match status" value="1"/>
</dbReference>